<dbReference type="InterPro" id="IPR006665">
    <property type="entry name" value="OmpA-like"/>
</dbReference>
<sequence length="203" mass="22184">MNVRNAMVLALVPVLALGACKKKPAVSPEPDTTAGSGVDDAAARADSIRLAGERDRQAAADRAERDRVERERMARETAGAREALTEIVFFEYDSNEITERAAGILRLKAAVLQANPGLRLRIEGHADQRGSTEYNLALGQRRAEAVREWLANYGIDADRFVPVSMGKERPLVEGDGEDAYARNRRAEFAIAGGEVRVVPTELR</sequence>
<dbReference type="EMBL" id="JACHIA010000001">
    <property type="protein sequence ID" value="MBB6068523.1"/>
    <property type="molecule type" value="Genomic_DNA"/>
</dbReference>
<reference evidence="9 10" key="1">
    <citation type="submission" date="2020-08" db="EMBL/GenBank/DDBJ databases">
        <title>Genomic Encyclopedia of Type Strains, Phase IV (KMG-IV): sequencing the most valuable type-strain genomes for metagenomic binning, comparative biology and taxonomic classification.</title>
        <authorList>
            <person name="Goeker M."/>
        </authorList>
    </citation>
    <scope>NUCLEOTIDE SEQUENCE [LARGE SCALE GENOMIC DNA]</scope>
    <source>
        <strain evidence="9 10">DSM 29007</strain>
    </source>
</reference>
<dbReference type="Gene3D" id="3.30.1330.60">
    <property type="entry name" value="OmpA-like domain"/>
    <property type="match status" value="1"/>
</dbReference>
<feature type="region of interest" description="Disordered" evidence="7">
    <location>
        <begin position="49"/>
        <end position="74"/>
    </location>
</feature>
<keyword evidence="2 6" id="KW-0472">Membrane</keyword>
<dbReference type="SUPFAM" id="SSF103088">
    <property type="entry name" value="OmpA-like"/>
    <property type="match status" value="1"/>
</dbReference>
<keyword evidence="3 6" id="KW-0564">Palmitate</keyword>
<evidence type="ECO:0000256" key="7">
    <source>
        <dbReference type="SAM" id="MobiDB-lite"/>
    </source>
</evidence>
<feature type="domain" description="OmpA-like" evidence="8">
    <location>
        <begin position="77"/>
        <end position="194"/>
    </location>
</feature>
<dbReference type="GO" id="GO:0051301">
    <property type="term" value="P:cell division"/>
    <property type="evidence" value="ECO:0007669"/>
    <property type="project" value="InterPro"/>
</dbReference>
<keyword evidence="4 6" id="KW-0998">Cell outer membrane</keyword>
<accession>A0A841GUB4</accession>
<dbReference type="Pfam" id="PF00691">
    <property type="entry name" value="OmpA"/>
    <property type="match status" value="1"/>
</dbReference>
<comment type="similarity">
    <text evidence="6">Belongs to the Pal lipoprotein family.</text>
</comment>
<dbReference type="PROSITE" id="PS51257">
    <property type="entry name" value="PROKAR_LIPOPROTEIN"/>
    <property type="match status" value="1"/>
</dbReference>
<protein>
    <recommendedName>
        <fullName evidence="6">Peptidoglycan-associated lipoprotein</fullName>
        <shortName evidence="6">PAL</shortName>
    </recommendedName>
</protein>
<dbReference type="HAMAP" id="MF_02204">
    <property type="entry name" value="Pal"/>
    <property type="match status" value="1"/>
</dbReference>
<dbReference type="CDD" id="cd07185">
    <property type="entry name" value="OmpA_C-like"/>
    <property type="match status" value="1"/>
</dbReference>
<dbReference type="PROSITE" id="PS51123">
    <property type="entry name" value="OMPA_2"/>
    <property type="match status" value="1"/>
</dbReference>
<dbReference type="InterPro" id="IPR036737">
    <property type="entry name" value="OmpA-like_sf"/>
</dbReference>
<dbReference type="InterPro" id="IPR039001">
    <property type="entry name" value="Pal"/>
</dbReference>
<evidence type="ECO:0000259" key="8">
    <source>
        <dbReference type="PROSITE" id="PS51123"/>
    </source>
</evidence>
<dbReference type="Proteomes" id="UP000582837">
    <property type="component" value="Unassembled WGS sequence"/>
</dbReference>
<keyword evidence="10" id="KW-1185">Reference proteome</keyword>
<keyword evidence="1 6" id="KW-0732">Signal</keyword>
<dbReference type="PANTHER" id="PTHR30329">
    <property type="entry name" value="STATOR ELEMENT OF FLAGELLAR MOTOR COMPLEX"/>
    <property type="match status" value="1"/>
</dbReference>
<dbReference type="GO" id="GO:0009279">
    <property type="term" value="C:cell outer membrane"/>
    <property type="evidence" value="ECO:0007669"/>
    <property type="project" value="UniProtKB-SubCell"/>
</dbReference>
<evidence type="ECO:0000256" key="4">
    <source>
        <dbReference type="ARBA" id="ARBA00023237"/>
    </source>
</evidence>
<proteinExistence type="inferred from homology"/>
<keyword evidence="5 6" id="KW-0449">Lipoprotein</keyword>
<evidence type="ECO:0000256" key="5">
    <source>
        <dbReference type="ARBA" id="ARBA00023288"/>
    </source>
</evidence>
<name>A0A841GUB4_9BACT</name>
<dbReference type="RefSeq" id="WP_170030680.1">
    <property type="nucleotide sequence ID" value="NZ_JABDTL010000001.1"/>
</dbReference>
<evidence type="ECO:0000256" key="3">
    <source>
        <dbReference type="ARBA" id="ARBA00023139"/>
    </source>
</evidence>
<organism evidence="9 10">
    <name type="scientific">Longimicrobium terrae</name>
    <dbReference type="NCBI Taxonomy" id="1639882"/>
    <lineage>
        <taxon>Bacteria</taxon>
        <taxon>Pseudomonadati</taxon>
        <taxon>Gemmatimonadota</taxon>
        <taxon>Longimicrobiia</taxon>
        <taxon>Longimicrobiales</taxon>
        <taxon>Longimicrobiaceae</taxon>
        <taxon>Longimicrobium</taxon>
    </lineage>
</organism>
<dbReference type="PANTHER" id="PTHR30329:SF21">
    <property type="entry name" value="LIPOPROTEIN YIAD-RELATED"/>
    <property type="match status" value="1"/>
</dbReference>
<comment type="subcellular location">
    <subcellularLocation>
        <location evidence="6">Cell outer membrane</location>
        <topology evidence="6">Lipid-anchor</topology>
    </subcellularLocation>
</comment>
<evidence type="ECO:0000313" key="9">
    <source>
        <dbReference type="EMBL" id="MBB6068523.1"/>
    </source>
</evidence>
<evidence type="ECO:0000256" key="2">
    <source>
        <dbReference type="ARBA" id="ARBA00023136"/>
    </source>
</evidence>
<evidence type="ECO:0000256" key="1">
    <source>
        <dbReference type="ARBA" id="ARBA00022729"/>
    </source>
</evidence>
<gene>
    <name evidence="6" type="primary">pal</name>
    <name evidence="9" type="ORF">HNQ61_000134</name>
</gene>
<dbReference type="InterPro" id="IPR006664">
    <property type="entry name" value="OMP_bac"/>
</dbReference>
<comment type="caution">
    <text evidence="9">The sequence shown here is derived from an EMBL/GenBank/DDBJ whole genome shotgun (WGS) entry which is preliminary data.</text>
</comment>
<evidence type="ECO:0000256" key="6">
    <source>
        <dbReference type="HAMAP-Rule" id="MF_02204"/>
    </source>
</evidence>
<dbReference type="PRINTS" id="PR01021">
    <property type="entry name" value="OMPADOMAIN"/>
</dbReference>
<dbReference type="AlphaFoldDB" id="A0A841GUB4"/>
<dbReference type="InterPro" id="IPR050330">
    <property type="entry name" value="Bact_OuterMem_StrucFunc"/>
</dbReference>
<evidence type="ECO:0000313" key="10">
    <source>
        <dbReference type="Proteomes" id="UP000582837"/>
    </source>
</evidence>